<keyword evidence="3" id="KW-0804">Transcription</keyword>
<dbReference type="SUPFAM" id="SSF51197">
    <property type="entry name" value="Clavaminate synthase-like"/>
    <property type="match status" value="1"/>
</dbReference>
<evidence type="ECO:0000313" key="7">
    <source>
        <dbReference type="Proteomes" id="UP000191672"/>
    </source>
</evidence>
<dbReference type="GO" id="GO:0003677">
    <property type="term" value="F:DNA binding"/>
    <property type="evidence" value="ECO:0007669"/>
    <property type="project" value="UniProtKB-KW"/>
</dbReference>
<dbReference type="InterPro" id="IPR010856">
    <property type="entry name" value="Gig2-like"/>
</dbReference>
<reference evidence="7" key="1">
    <citation type="journal article" date="2017" name="Nat. Microbiol.">
        <title>Global analysis of biosynthetic gene clusters reveals vast potential of secondary metabolite production in Penicillium species.</title>
        <authorList>
            <person name="Nielsen J.C."/>
            <person name="Grijseels S."/>
            <person name="Prigent S."/>
            <person name="Ji B."/>
            <person name="Dainat J."/>
            <person name="Nielsen K.F."/>
            <person name="Frisvad J.C."/>
            <person name="Workman M."/>
            <person name="Nielsen J."/>
        </authorList>
    </citation>
    <scope>NUCLEOTIDE SEQUENCE [LARGE SCALE GENOMIC DNA]</scope>
    <source>
        <strain evidence="7">IBT 31811</strain>
    </source>
</reference>
<keyword evidence="2" id="KW-0238">DNA-binding</keyword>
<dbReference type="SMART" id="SM00066">
    <property type="entry name" value="GAL4"/>
    <property type="match status" value="1"/>
</dbReference>
<dbReference type="Gene3D" id="2.60.120.330">
    <property type="entry name" value="B-lactam Antibiotic, Isopenicillin N Synthase, Chain"/>
    <property type="match status" value="1"/>
</dbReference>
<dbReference type="Proteomes" id="UP000191672">
    <property type="component" value="Unassembled WGS sequence"/>
</dbReference>
<comment type="caution">
    <text evidence="6">The sequence shown here is derived from an EMBL/GenBank/DDBJ whole genome shotgun (WGS) entry which is preliminary data.</text>
</comment>
<evidence type="ECO:0000256" key="3">
    <source>
        <dbReference type="ARBA" id="ARBA00023163"/>
    </source>
</evidence>
<accession>A0A1V6Q6L9</accession>
<dbReference type="GO" id="GO:0008270">
    <property type="term" value="F:zinc ion binding"/>
    <property type="evidence" value="ECO:0007669"/>
    <property type="project" value="InterPro"/>
</dbReference>
<dbReference type="CDD" id="cd00067">
    <property type="entry name" value="GAL4"/>
    <property type="match status" value="1"/>
</dbReference>
<protein>
    <recommendedName>
        <fullName evidence="5">Zn(2)-C6 fungal-type domain-containing protein</fullName>
    </recommendedName>
</protein>
<dbReference type="InterPro" id="IPR027443">
    <property type="entry name" value="IPNS-like_sf"/>
</dbReference>
<name>A0A1V6Q6L9_9EURO</name>
<evidence type="ECO:0000313" key="6">
    <source>
        <dbReference type="EMBL" id="OQD84878.1"/>
    </source>
</evidence>
<evidence type="ECO:0000256" key="1">
    <source>
        <dbReference type="ARBA" id="ARBA00023015"/>
    </source>
</evidence>
<dbReference type="PROSITE" id="PS50048">
    <property type="entry name" value="ZN2_CY6_FUNGAL_2"/>
    <property type="match status" value="1"/>
</dbReference>
<proteinExistence type="predicted"/>
<dbReference type="SUPFAM" id="SSF57701">
    <property type="entry name" value="Zn2/Cys6 DNA-binding domain"/>
    <property type="match status" value="1"/>
</dbReference>
<dbReference type="STRING" id="416450.A0A1V6Q6L9"/>
<keyword evidence="7" id="KW-1185">Reference proteome</keyword>
<gene>
    <name evidence="6" type="ORF">PENANT_c011G09908</name>
</gene>
<dbReference type="InterPro" id="IPR001138">
    <property type="entry name" value="Zn2Cys6_DnaBD"/>
</dbReference>
<dbReference type="GO" id="GO:0000981">
    <property type="term" value="F:DNA-binding transcription factor activity, RNA polymerase II-specific"/>
    <property type="evidence" value="ECO:0007669"/>
    <property type="project" value="InterPro"/>
</dbReference>
<dbReference type="InterPro" id="IPR036864">
    <property type="entry name" value="Zn2-C6_fun-type_DNA-bd_sf"/>
</dbReference>
<keyword evidence="1" id="KW-0805">Transcription regulation</keyword>
<dbReference type="PANTHER" id="PTHR30613">
    <property type="entry name" value="UNCHARACTERIZED PROTEIN YBIU-RELATED"/>
    <property type="match status" value="1"/>
</dbReference>
<dbReference type="Pfam" id="PF07350">
    <property type="entry name" value="Gig2-like"/>
    <property type="match status" value="1"/>
</dbReference>
<dbReference type="EMBL" id="MDYN01000011">
    <property type="protein sequence ID" value="OQD84878.1"/>
    <property type="molecule type" value="Genomic_DNA"/>
</dbReference>
<evidence type="ECO:0000256" key="2">
    <source>
        <dbReference type="ARBA" id="ARBA00023125"/>
    </source>
</evidence>
<feature type="domain" description="Zn(2)-C6 fungal-type" evidence="5">
    <location>
        <begin position="14"/>
        <end position="47"/>
    </location>
</feature>
<evidence type="ECO:0000259" key="5">
    <source>
        <dbReference type="PROSITE" id="PS50048"/>
    </source>
</evidence>
<dbReference type="PANTHER" id="PTHR30613:SF1">
    <property type="entry name" value="DUF1479 DOMAIN PROTEIN (AFU_ORTHOLOGUE AFUA_5G09280)"/>
    <property type="match status" value="1"/>
</dbReference>
<keyword evidence="4" id="KW-0539">Nucleus</keyword>
<sequence length="1016" mass="113354">MHPTLNYRHSRRSACDKCRGQKLRCERGHMNGMSCERCLKAQQPCITSMNHPTPVFLPSNHDQSISQRDRDAHMFGHGHDLMSMLPKSSSAKGGSCFMSSSTNPGIPTTLQSNCWDDQMLLPYLSGDNLFSLPEDLSLGMLDPRVFPNPFESRSRQPHWSNENYNLSPSESALPELTHQHSDESLYSPVLGTDISTDVGNEGVTTGQISLPDRQPIYPGTAPMFEAENFPESFWGNIETLPNPAEFLPRVHRQEKPNTIKNVRTNLLKLKIELHEDLEMLEMDSAVLASEPLLNDLFNPSIAHLNLPICRIHNHSSRLLEVIKSLHMVSEISTFTPAKSPTQSPSGGLEYSNLVFQDVSDNRLDEHATTIVSHDSGYQPAMTTSPGRPMTTISPKCDITLWLGVLEAHCYLTRIYRAIFTRLYQFFLEIPPVDAAMYLLLPKLQLGQFHMDGNLAVQVQVLVDLSSSAMGQIDELLGLLSGYNQNPGLKESSSTGASGEGSWPRTIRDLVLAQEQDSFISTGNLLDWDQPMMRSLTGFGYRSLEATRSYTEGVAEEGKCVGKATKRLVATDATLTRKDKQEGDISSVFSTFSGRKSAPLPDRFRELKKNLTTLKVRTEEVATKREAIIPQLNFSDIQAGHVSPANIEAIRRTGVAVVRGVVPKGVTEDLLSDVRQYFDGHSFKGFPSDAEKKVIYESYWSPSQMKTRSHPNMLATQSWMNQLYRADPDQKIDLSVPLTYSDRVQIRPPGDRHFGLPPHVDGGGVERWEDSSYNHVYRKIFQGKWREYNPWDLTGRLDANMNMYEAPGGCSVFRAFQSWLGLSRHGPQEGTLVVHPILQPTTAYWVLRPFFKPTRKGSLDGWKFSLDNEEGEFYLHGANPGTAQEHTPDLHPHLNLGETMIPYPTVETGDTVFWSADTIHGTETVNTGKNDACVFYIPSVPLTPNNAQYIAQQRNAFLKGVPPPDFPGGLGESQFSDRAQVGDIQSEAGRVAMGLDPIEPSAKNNNFVKEINNILGH</sequence>
<organism evidence="6 7">
    <name type="scientific">Penicillium antarcticum</name>
    <dbReference type="NCBI Taxonomy" id="416450"/>
    <lineage>
        <taxon>Eukaryota</taxon>
        <taxon>Fungi</taxon>
        <taxon>Dikarya</taxon>
        <taxon>Ascomycota</taxon>
        <taxon>Pezizomycotina</taxon>
        <taxon>Eurotiomycetes</taxon>
        <taxon>Eurotiomycetidae</taxon>
        <taxon>Eurotiales</taxon>
        <taxon>Aspergillaceae</taxon>
        <taxon>Penicillium</taxon>
    </lineage>
</organism>
<dbReference type="PROSITE" id="PS00463">
    <property type="entry name" value="ZN2_CY6_FUNGAL_1"/>
    <property type="match status" value="1"/>
</dbReference>
<dbReference type="Gene3D" id="4.10.240.10">
    <property type="entry name" value="Zn(2)-C6 fungal-type DNA-binding domain"/>
    <property type="match status" value="1"/>
</dbReference>
<evidence type="ECO:0000256" key="4">
    <source>
        <dbReference type="ARBA" id="ARBA00023242"/>
    </source>
</evidence>
<dbReference type="AlphaFoldDB" id="A0A1V6Q6L9"/>